<feature type="region of interest" description="Disordered" evidence="1">
    <location>
        <begin position="12"/>
        <end position="121"/>
    </location>
</feature>
<reference evidence="2 3" key="1">
    <citation type="submission" date="2018-04" db="EMBL/GenBank/DDBJ databases">
        <title>WGS assembly of Panicum hallii var. hallii HAL2.</title>
        <authorList>
            <person name="Lovell J."/>
            <person name="Jenkins J."/>
            <person name="Lowry D."/>
            <person name="Mamidi S."/>
            <person name="Sreedasyam A."/>
            <person name="Weng X."/>
            <person name="Barry K."/>
            <person name="Bonette J."/>
            <person name="Campitelli B."/>
            <person name="Daum C."/>
            <person name="Gordon S."/>
            <person name="Gould B."/>
            <person name="Lipzen A."/>
            <person name="MacQueen A."/>
            <person name="Palacio-Mejia J."/>
            <person name="Plott C."/>
            <person name="Shakirov E."/>
            <person name="Shu S."/>
            <person name="Yoshinaga Y."/>
            <person name="Zane M."/>
            <person name="Rokhsar D."/>
            <person name="Grimwood J."/>
            <person name="Schmutz J."/>
            <person name="Juenger T."/>
        </authorList>
    </citation>
    <scope>NUCLEOTIDE SEQUENCE [LARGE SCALE GENOMIC DNA]</scope>
    <source>
        <strain evidence="3">cv. HAL2</strain>
    </source>
</reference>
<protein>
    <submittedName>
        <fullName evidence="2">Uncharacterized protein</fullName>
    </submittedName>
</protein>
<feature type="compositionally biased region" description="Gly residues" evidence="1">
    <location>
        <begin position="29"/>
        <end position="45"/>
    </location>
</feature>
<accession>A0A2T7DG56</accession>
<evidence type="ECO:0000313" key="3">
    <source>
        <dbReference type="Proteomes" id="UP000244336"/>
    </source>
</evidence>
<keyword evidence="3" id="KW-1185">Reference proteome</keyword>
<name>A0A2T7DG56_9POAL</name>
<evidence type="ECO:0000256" key="1">
    <source>
        <dbReference type="SAM" id="MobiDB-lite"/>
    </source>
</evidence>
<organism evidence="2 3">
    <name type="scientific">Panicum hallii var. hallii</name>
    <dbReference type="NCBI Taxonomy" id="1504633"/>
    <lineage>
        <taxon>Eukaryota</taxon>
        <taxon>Viridiplantae</taxon>
        <taxon>Streptophyta</taxon>
        <taxon>Embryophyta</taxon>
        <taxon>Tracheophyta</taxon>
        <taxon>Spermatophyta</taxon>
        <taxon>Magnoliopsida</taxon>
        <taxon>Liliopsida</taxon>
        <taxon>Poales</taxon>
        <taxon>Poaceae</taxon>
        <taxon>PACMAD clade</taxon>
        <taxon>Panicoideae</taxon>
        <taxon>Panicodae</taxon>
        <taxon>Paniceae</taxon>
        <taxon>Panicinae</taxon>
        <taxon>Panicum</taxon>
        <taxon>Panicum sect. Panicum</taxon>
    </lineage>
</organism>
<dbReference type="EMBL" id="CM009753">
    <property type="protein sequence ID" value="PUZ54567.1"/>
    <property type="molecule type" value="Genomic_DNA"/>
</dbReference>
<proteinExistence type="predicted"/>
<evidence type="ECO:0000313" key="2">
    <source>
        <dbReference type="EMBL" id="PUZ54567.1"/>
    </source>
</evidence>
<sequence length="121" mass="12248">MWALCSASIFPSFVPSGRTRRPASDGWRQGSGGGAARRAPCGGGAVPASRGQRPAGAEATRGGEPRAEAERAAASRAEEGRSGDQAGRCGRRRWRGGGSTAQASRCGGVGPARPARVESGE</sequence>
<gene>
    <name evidence="2" type="ORF">GQ55_5G142400</name>
</gene>
<dbReference type="AlphaFoldDB" id="A0A2T7DG56"/>
<dbReference type="Gramene" id="PUZ54567">
    <property type="protein sequence ID" value="PUZ54567"/>
    <property type="gene ID" value="GQ55_5G142400"/>
</dbReference>
<feature type="compositionally biased region" description="Basic and acidic residues" evidence="1">
    <location>
        <begin position="61"/>
        <end position="82"/>
    </location>
</feature>
<dbReference type="Proteomes" id="UP000244336">
    <property type="component" value="Chromosome 5"/>
</dbReference>